<feature type="compositionally biased region" description="Basic and acidic residues" evidence="1">
    <location>
        <begin position="822"/>
        <end position="840"/>
    </location>
</feature>
<dbReference type="Proteomes" id="UP001176517">
    <property type="component" value="Unassembled WGS sequence"/>
</dbReference>
<organism evidence="2 3">
    <name type="scientific">Tilletia horrida</name>
    <dbReference type="NCBI Taxonomy" id="155126"/>
    <lineage>
        <taxon>Eukaryota</taxon>
        <taxon>Fungi</taxon>
        <taxon>Dikarya</taxon>
        <taxon>Basidiomycota</taxon>
        <taxon>Ustilaginomycotina</taxon>
        <taxon>Exobasidiomycetes</taxon>
        <taxon>Tilletiales</taxon>
        <taxon>Tilletiaceae</taxon>
        <taxon>Tilletia</taxon>
    </lineage>
</organism>
<feature type="compositionally biased region" description="Basic residues" evidence="1">
    <location>
        <begin position="394"/>
        <end position="411"/>
    </location>
</feature>
<dbReference type="AlphaFoldDB" id="A0AAN6GKG9"/>
<proteinExistence type="predicted"/>
<evidence type="ECO:0000313" key="2">
    <source>
        <dbReference type="EMBL" id="KAK0544864.1"/>
    </source>
</evidence>
<feature type="compositionally biased region" description="Acidic residues" evidence="1">
    <location>
        <begin position="119"/>
        <end position="130"/>
    </location>
</feature>
<feature type="compositionally biased region" description="Acidic residues" evidence="1">
    <location>
        <begin position="323"/>
        <end position="333"/>
    </location>
</feature>
<feature type="compositionally biased region" description="Basic and acidic residues" evidence="1">
    <location>
        <begin position="245"/>
        <end position="262"/>
    </location>
</feature>
<feature type="compositionally biased region" description="Basic and acidic residues" evidence="1">
    <location>
        <begin position="441"/>
        <end position="451"/>
    </location>
</feature>
<accession>A0AAN6GKG9</accession>
<feature type="region of interest" description="Disordered" evidence="1">
    <location>
        <begin position="930"/>
        <end position="950"/>
    </location>
</feature>
<feature type="compositionally biased region" description="Polar residues" evidence="1">
    <location>
        <begin position="234"/>
        <end position="243"/>
    </location>
</feature>
<feature type="region of interest" description="Disordered" evidence="1">
    <location>
        <begin position="822"/>
        <end position="841"/>
    </location>
</feature>
<reference evidence="2" key="1">
    <citation type="journal article" date="2023" name="PhytoFront">
        <title>Draft Genome Resources of Seven Strains of Tilletia horrida, Causal Agent of Kernel Smut of Rice.</title>
        <authorList>
            <person name="Khanal S."/>
            <person name="Antony Babu S."/>
            <person name="Zhou X.G."/>
        </authorList>
    </citation>
    <scope>NUCLEOTIDE SEQUENCE</scope>
    <source>
        <strain evidence="2">TX6</strain>
    </source>
</reference>
<feature type="compositionally biased region" description="Polar residues" evidence="1">
    <location>
        <begin position="162"/>
        <end position="172"/>
    </location>
</feature>
<evidence type="ECO:0000313" key="3">
    <source>
        <dbReference type="Proteomes" id="UP001176517"/>
    </source>
</evidence>
<sequence length="950" mass="103437">MPQTATPDPNKISEAIRDAFQHDSAQALALLCRVIPQLSESSAREMTDLLIRAASEEETSCLAPIRQLGSAGSERPSDLESSKQAGVEECTPPAALTDSEDVSKRSPARSTVELAGDFLAEDGGDQDASFDLELSTSAPEPGQRVPSSDQDEGSDASRESPMPSTLTPVSSTPAAKAAKRKSSPFKPSSPFFEDTDDMQAAPVREARVASPSSLLLDPTQASQGLRMSDMMSHLTIQTGQTASIRPERPPREPEAGRQRPMDIDENMEEEDESGSTSMVDDAEVGADGDDDMEQTDVASAGQVAGTNLKAAEASDSASASDSEQTDDDEEDDQQVNHSEHDGDIEGGVAEEDEVEEQAGSDDEAEGSKRASALTLFKKQGAIKYNASSPSKIREQKRKRALKSGKKAAKHIHASDLDDDEDIISSEEGDDAQRSPSKKSRPAGERHSHLAEDTTPPVSPGRGIHTSGRGHHDELTVTPAPTQTYSTLPDGFDVAASILFEIARYAPADPAQIGDWAMLVHAPLEHPSEMGNEDPSARDEHSNLTRHAIDMRRSHWLKVSRWLQEAIDICAFTQAFRRATVLASGSSTGKENLEKAISDFMREEFAQFPDSDAATEPRSFDPKNHATVGVRLLCLTSVLGSFAFLPLLLLSTRFQSFSKVRHLSSTAMSVLSFLLRGGRPDMSNLSPEDLRTAKAAVFTANVVIPYALRWYMASMTAGFERATSSGKRAPYSSLYVAPRAPDADPTIERAYLPQPAVSRQATDEEDPHPLEFGLMSGYGKKRVPVVNPPLSLLGKNYHRTLATTEPQRDRDRRQPMELRKLFGENGIRSDSEHGSDPHRPTVDIVPDRTAFADMYAYGSEYRSVMGIPVGHASFQSMMNAVQGQILLFSADRIQTVPVPTLDHLRARQLAFRENYHLSTTSYTFDPASIREVSDEENEAEENTVDTQLSRA</sequence>
<feature type="region of interest" description="Disordered" evidence="1">
    <location>
        <begin position="66"/>
        <end position="483"/>
    </location>
</feature>
<feature type="compositionally biased region" description="Acidic residues" evidence="1">
    <location>
        <begin position="416"/>
        <end position="429"/>
    </location>
</feature>
<dbReference type="EMBL" id="JAPDMZ010000258">
    <property type="protein sequence ID" value="KAK0544864.1"/>
    <property type="molecule type" value="Genomic_DNA"/>
</dbReference>
<evidence type="ECO:0000256" key="1">
    <source>
        <dbReference type="SAM" id="MobiDB-lite"/>
    </source>
</evidence>
<gene>
    <name evidence="2" type="ORF">OC846_005896</name>
</gene>
<feature type="compositionally biased region" description="Acidic residues" evidence="1">
    <location>
        <begin position="280"/>
        <end position="294"/>
    </location>
</feature>
<feature type="compositionally biased region" description="Acidic residues" evidence="1">
    <location>
        <begin position="932"/>
        <end position="942"/>
    </location>
</feature>
<feature type="compositionally biased region" description="Low complexity" evidence="1">
    <location>
        <begin position="310"/>
        <end position="322"/>
    </location>
</feature>
<name>A0AAN6GKG9_9BASI</name>
<keyword evidence="3" id="KW-1185">Reference proteome</keyword>
<feature type="compositionally biased region" description="Acidic residues" evidence="1">
    <location>
        <begin position="344"/>
        <end position="364"/>
    </location>
</feature>
<comment type="caution">
    <text evidence="2">The sequence shown here is derived from an EMBL/GenBank/DDBJ whole genome shotgun (WGS) entry which is preliminary data.</text>
</comment>
<protein>
    <submittedName>
        <fullName evidence="2">Uncharacterized protein</fullName>
    </submittedName>
</protein>
<feature type="compositionally biased region" description="Acidic residues" evidence="1">
    <location>
        <begin position="263"/>
        <end position="273"/>
    </location>
</feature>